<gene>
    <name evidence="1" type="ORF">Ari01nite_81060</name>
</gene>
<evidence type="ECO:0000313" key="1">
    <source>
        <dbReference type="EMBL" id="GIF00642.1"/>
    </source>
</evidence>
<name>A0A919MUS5_9ACTN</name>
<reference evidence="1" key="1">
    <citation type="submission" date="2021-01" db="EMBL/GenBank/DDBJ databases">
        <title>Whole genome shotgun sequence of Actinoplanes rishiriensis NBRC 108556.</title>
        <authorList>
            <person name="Komaki H."/>
            <person name="Tamura T."/>
        </authorList>
    </citation>
    <scope>NUCLEOTIDE SEQUENCE</scope>
    <source>
        <strain evidence="1">NBRC 108556</strain>
    </source>
</reference>
<proteinExistence type="predicted"/>
<protein>
    <submittedName>
        <fullName evidence="1">Uncharacterized protein</fullName>
    </submittedName>
</protein>
<dbReference type="AlphaFoldDB" id="A0A919MUS5"/>
<dbReference type="Proteomes" id="UP000636960">
    <property type="component" value="Unassembled WGS sequence"/>
</dbReference>
<accession>A0A919MUS5</accession>
<sequence length="61" mass="6780">MAHRPAVPQPAELPNPLAESLGRLEDLVLRAIDPPLNLQGMPATPVRARLTELRRTYRRSG</sequence>
<dbReference type="EMBL" id="BOMV01000087">
    <property type="protein sequence ID" value="GIF00642.1"/>
    <property type="molecule type" value="Genomic_DNA"/>
</dbReference>
<organism evidence="1 2">
    <name type="scientific">Paractinoplanes rishiriensis</name>
    <dbReference type="NCBI Taxonomy" id="1050105"/>
    <lineage>
        <taxon>Bacteria</taxon>
        <taxon>Bacillati</taxon>
        <taxon>Actinomycetota</taxon>
        <taxon>Actinomycetes</taxon>
        <taxon>Micromonosporales</taxon>
        <taxon>Micromonosporaceae</taxon>
        <taxon>Paractinoplanes</taxon>
    </lineage>
</organism>
<evidence type="ECO:0000313" key="2">
    <source>
        <dbReference type="Proteomes" id="UP000636960"/>
    </source>
</evidence>
<keyword evidence="2" id="KW-1185">Reference proteome</keyword>
<comment type="caution">
    <text evidence="1">The sequence shown here is derived from an EMBL/GenBank/DDBJ whole genome shotgun (WGS) entry which is preliminary data.</text>
</comment>